<evidence type="ECO:0000256" key="3">
    <source>
        <dbReference type="ARBA" id="ARBA00022630"/>
    </source>
</evidence>
<evidence type="ECO:0000256" key="1">
    <source>
        <dbReference type="ARBA" id="ARBA00001974"/>
    </source>
</evidence>
<dbReference type="AlphaFoldDB" id="A0A520S258"/>
<evidence type="ECO:0000313" key="9">
    <source>
        <dbReference type="Proteomes" id="UP000316199"/>
    </source>
</evidence>
<evidence type="ECO:0000256" key="5">
    <source>
        <dbReference type="ARBA" id="ARBA00023002"/>
    </source>
</evidence>
<dbReference type="Pfam" id="PF02771">
    <property type="entry name" value="Acyl-CoA_dh_N"/>
    <property type="match status" value="1"/>
</dbReference>
<dbReference type="PANTHER" id="PTHR43884">
    <property type="entry name" value="ACYL-COA DEHYDROGENASE"/>
    <property type="match status" value="1"/>
</dbReference>
<evidence type="ECO:0000259" key="7">
    <source>
        <dbReference type="Pfam" id="PF02771"/>
    </source>
</evidence>
<dbReference type="Proteomes" id="UP000316199">
    <property type="component" value="Unassembled WGS sequence"/>
</dbReference>
<dbReference type="InterPro" id="IPR037069">
    <property type="entry name" value="AcylCoA_DH/ox_N_sf"/>
</dbReference>
<dbReference type="SUPFAM" id="SSF47203">
    <property type="entry name" value="Acyl-CoA dehydrogenase C-terminal domain-like"/>
    <property type="match status" value="1"/>
</dbReference>
<keyword evidence="4" id="KW-0274">FAD</keyword>
<dbReference type="EMBL" id="SHAG01000010">
    <property type="protein sequence ID" value="RZO76563.1"/>
    <property type="molecule type" value="Genomic_DNA"/>
</dbReference>
<evidence type="ECO:0000259" key="6">
    <source>
        <dbReference type="Pfam" id="PF00441"/>
    </source>
</evidence>
<keyword evidence="5" id="KW-0560">Oxidoreductase</keyword>
<dbReference type="Gene3D" id="1.20.140.10">
    <property type="entry name" value="Butyryl-CoA Dehydrogenase, subunit A, domain 3"/>
    <property type="match status" value="1"/>
</dbReference>
<dbReference type="GO" id="GO:0050660">
    <property type="term" value="F:flavin adenine dinucleotide binding"/>
    <property type="evidence" value="ECO:0007669"/>
    <property type="project" value="InterPro"/>
</dbReference>
<sequence length="353" mass="38403">MEFGLSEEQLLLQDTIMQFLAEEFPLEKVRKISSGKYSDAMVWEGLTKLGIPGLLIPETQGGVGLGYLEAAIISECLGYNVTPTPFLTSSVMAVTVLKAAGNQELLLSQIAIGDQRVGIAFNEALGARADAGLTVANGVINGKSIFALDGNADHYLVADATFNLYLVSTQVLKRTKLATVDRTQSTCELVYKDSEAILISNDEKIFKEAINAGRVMQAADTLGAAQSMLEQSVAYSMQREQFNRVIASFQAVKHMCADMVANLEPCRAMVWYSGHALDALPDEKHLVACHTKAHLQEVGQLVSKQSTEIHGGMGFTDLLGLHYWFKRIGANRQLLGSPEMLREEAAKIQGFIA</sequence>
<dbReference type="InterPro" id="IPR009100">
    <property type="entry name" value="AcylCoA_DH/oxidase_NM_dom_sf"/>
</dbReference>
<proteinExistence type="inferred from homology"/>
<dbReference type="InterPro" id="IPR036250">
    <property type="entry name" value="AcylCo_DH-like_C"/>
</dbReference>
<comment type="cofactor">
    <cofactor evidence="1">
        <name>FAD</name>
        <dbReference type="ChEBI" id="CHEBI:57692"/>
    </cofactor>
</comment>
<evidence type="ECO:0000313" key="8">
    <source>
        <dbReference type="EMBL" id="RZO76563.1"/>
    </source>
</evidence>
<name>A0A520S258_9GAMM</name>
<dbReference type="InterPro" id="IPR013786">
    <property type="entry name" value="AcylCoA_DH/ox_N"/>
</dbReference>
<dbReference type="Pfam" id="PF00441">
    <property type="entry name" value="Acyl-CoA_dh_1"/>
    <property type="match status" value="1"/>
</dbReference>
<comment type="caution">
    <text evidence="8">The sequence shown here is derived from an EMBL/GenBank/DDBJ whole genome shotgun (WGS) entry which is preliminary data.</text>
</comment>
<dbReference type="GO" id="GO:0003995">
    <property type="term" value="F:acyl-CoA dehydrogenase activity"/>
    <property type="evidence" value="ECO:0007669"/>
    <property type="project" value="TreeGrafter"/>
</dbReference>
<comment type="similarity">
    <text evidence="2">Belongs to the acyl-CoA dehydrogenase family.</text>
</comment>
<gene>
    <name evidence="8" type="ORF">EVA68_03885</name>
</gene>
<dbReference type="PANTHER" id="PTHR43884:SF20">
    <property type="entry name" value="ACYL-COA DEHYDROGENASE FADE28"/>
    <property type="match status" value="1"/>
</dbReference>
<evidence type="ECO:0000256" key="2">
    <source>
        <dbReference type="ARBA" id="ARBA00009347"/>
    </source>
</evidence>
<feature type="domain" description="Acyl-CoA dehydrogenase/oxidase C-terminal" evidence="6">
    <location>
        <begin position="205"/>
        <end position="347"/>
    </location>
</feature>
<reference evidence="8 9" key="1">
    <citation type="submission" date="2019-02" db="EMBL/GenBank/DDBJ databases">
        <title>Prokaryotic population dynamics and viral predation in marine succession experiment using metagenomics: the confinement effect.</title>
        <authorList>
            <person name="Haro-Moreno J.M."/>
            <person name="Rodriguez-Valera F."/>
            <person name="Lopez-Perez M."/>
        </authorList>
    </citation>
    <scope>NUCLEOTIDE SEQUENCE [LARGE SCALE GENOMIC DNA]</scope>
    <source>
        <strain evidence="8">MED-G157</strain>
    </source>
</reference>
<dbReference type="SUPFAM" id="SSF56645">
    <property type="entry name" value="Acyl-CoA dehydrogenase NM domain-like"/>
    <property type="match status" value="1"/>
</dbReference>
<keyword evidence="3" id="KW-0285">Flavoprotein</keyword>
<protein>
    <submittedName>
        <fullName evidence="8">Acyl-CoA dehydrogenase</fullName>
    </submittedName>
</protein>
<organism evidence="8 9">
    <name type="scientific">OM182 bacterium</name>
    <dbReference type="NCBI Taxonomy" id="2510334"/>
    <lineage>
        <taxon>Bacteria</taxon>
        <taxon>Pseudomonadati</taxon>
        <taxon>Pseudomonadota</taxon>
        <taxon>Gammaproteobacteria</taxon>
        <taxon>OMG group</taxon>
        <taxon>OM182 clade</taxon>
    </lineage>
</organism>
<dbReference type="InterPro" id="IPR009075">
    <property type="entry name" value="AcylCo_DH/oxidase_C"/>
</dbReference>
<evidence type="ECO:0000256" key="4">
    <source>
        <dbReference type="ARBA" id="ARBA00022827"/>
    </source>
</evidence>
<dbReference type="Gene3D" id="1.10.540.10">
    <property type="entry name" value="Acyl-CoA dehydrogenase/oxidase, N-terminal domain"/>
    <property type="match status" value="1"/>
</dbReference>
<accession>A0A520S258</accession>
<feature type="domain" description="Acyl-CoA dehydrogenase/oxidase N-terminal" evidence="7">
    <location>
        <begin position="6"/>
        <end position="104"/>
    </location>
</feature>